<evidence type="ECO:0000256" key="8">
    <source>
        <dbReference type="ARBA" id="ARBA00049029"/>
    </source>
</evidence>
<name>A0A4V3ITQ9_9MICO</name>
<comment type="caution">
    <text evidence="9">Lacks conserved residue(s) required for the propagation of feature annotation.</text>
</comment>
<keyword evidence="7" id="KW-0012">Acyltransferase</keyword>
<dbReference type="InterPro" id="IPR001150">
    <property type="entry name" value="Gly_radical"/>
</dbReference>
<organism evidence="13 14">
    <name type="scientific">Cryobacterium gelidum</name>
    <dbReference type="NCBI Taxonomy" id="1259164"/>
    <lineage>
        <taxon>Bacteria</taxon>
        <taxon>Bacillati</taxon>
        <taxon>Actinomycetota</taxon>
        <taxon>Actinomycetes</taxon>
        <taxon>Micrococcales</taxon>
        <taxon>Microbacteriaceae</taxon>
        <taxon>Cryobacterium</taxon>
    </lineage>
</organism>
<dbReference type="EMBL" id="SOHL01000027">
    <property type="protein sequence ID" value="TFD68371.1"/>
    <property type="molecule type" value="Genomic_DNA"/>
</dbReference>
<dbReference type="Gene3D" id="3.80.30.10">
    <property type="entry name" value="pyruvate-formate lyase- activating enzyme"/>
    <property type="match status" value="1"/>
</dbReference>
<dbReference type="PANTHER" id="PTHR30191">
    <property type="entry name" value="FORMATE ACETYLTRANSFERASE"/>
    <property type="match status" value="1"/>
</dbReference>
<comment type="catalytic activity">
    <reaction evidence="8">
        <text>formate + acetyl-CoA = pyruvate + CoA</text>
        <dbReference type="Rhea" id="RHEA:11844"/>
        <dbReference type="ChEBI" id="CHEBI:15361"/>
        <dbReference type="ChEBI" id="CHEBI:15740"/>
        <dbReference type="ChEBI" id="CHEBI:57287"/>
        <dbReference type="ChEBI" id="CHEBI:57288"/>
        <dbReference type="EC" id="2.3.1.54"/>
    </reaction>
</comment>
<comment type="caution">
    <text evidence="13">The sequence shown here is derived from an EMBL/GenBank/DDBJ whole genome shotgun (WGS) entry which is preliminary data.</text>
</comment>
<evidence type="ECO:0000256" key="10">
    <source>
        <dbReference type="SAM" id="MobiDB-lite"/>
    </source>
</evidence>
<proteinExistence type="inferred from homology"/>
<gene>
    <name evidence="13" type="ORF">E3T50_14635</name>
</gene>
<dbReference type="EC" id="2.3.1.54" evidence="3"/>
<keyword evidence="5" id="KW-0808">Transferase</keyword>
<feature type="region of interest" description="Disordered" evidence="10">
    <location>
        <begin position="345"/>
        <end position="365"/>
    </location>
</feature>
<evidence type="ECO:0000256" key="3">
    <source>
        <dbReference type="ARBA" id="ARBA00013214"/>
    </source>
</evidence>
<evidence type="ECO:0000256" key="2">
    <source>
        <dbReference type="ARBA" id="ARBA00008375"/>
    </source>
</evidence>
<dbReference type="Pfam" id="PF01228">
    <property type="entry name" value="Gly_radical"/>
    <property type="match status" value="1"/>
</dbReference>
<dbReference type="Pfam" id="PF02901">
    <property type="entry name" value="PFL-like"/>
    <property type="match status" value="2"/>
</dbReference>
<keyword evidence="6" id="KW-0556">Organic radical</keyword>
<evidence type="ECO:0000256" key="5">
    <source>
        <dbReference type="ARBA" id="ARBA00022679"/>
    </source>
</evidence>
<evidence type="ECO:0000256" key="6">
    <source>
        <dbReference type="ARBA" id="ARBA00022818"/>
    </source>
</evidence>
<evidence type="ECO:0000256" key="4">
    <source>
        <dbReference type="ARBA" id="ARBA00022490"/>
    </source>
</evidence>
<evidence type="ECO:0000313" key="14">
    <source>
        <dbReference type="Proteomes" id="UP000297983"/>
    </source>
</evidence>
<comment type="similarity">
    <text evidence="2">Belongs to the glycyl radical enzyme (GRE) family. PFL subfamily.</text>
</comment>
<feature type="domain" description="Glycine radical" evidence="11">
    <location>
        <begin position="238"/>
        <end position="364"/>
    </location>
</feature>
<evidence type="ECO:0000256" key="7">
    <source>
        <dbReference type="ARBA" id="ARBA00023315"/>
    </source>
</evidence>
<feature type="compositionally biased region" description="Basic and acidic residues" evidence="10">
    <location>
        <begin position="349"/>
        <end position="360"/>
    </location>
</feature>
<dbReference type="GO" id="GO:0005829">
    <property type="term" value="C:cytosol"/>
    <property type="evidence" value="ECO:0007669"/>
    <property type="project" value="TreeGrafter"/>
</dbReference>
<evidence type="ECO:0000256" key="1">
    <source>
        <dbReference type="ARBA" id="ARBA00004496"/>
    </source>
</evidence>
<reference evidence="13 14" key="1">
    <citation type="submission" date="2019-03" db="EMBL/GenBank/DDBJ databases">
        <title>Genomics of glacier-inhabiting Cryobacterium strains.</title>
        <authorList>
            <person name="Liu Q."/>
            <person name="Xin Y.-H."/>
        </authorList>
    </citation>
    <scope>NUCLEOTIDE SEQUENCE [LARGE SCALE GENOMIC DNA]</scope>
    <source>
        <strain evidence="13 14">Hz16</strain>
    </source>
</reference>
<dbReference type="Gene3D" id="3.20.70.20">
    <property type="match status" value="2"/>
</dbReference>
<keyword evidence="4" id="KW-0963">Cytoplasm</keyword>
<dbReference type="SUPFAM" id="SSF51998">
    <property type="entry name" value="PFL-like glycyl radical enzymes"/>
    <property type="match status" value="2"/>
</dbReference>
<dbReference type="PROSITE" id="PS51149">
    <property type="entry name" value="GLY_RADICAL_2"/>
    <property type="match status" value="1"/>
</dbReference>
<feature type="domain" description="PFL" evidence="12">
    <location>
        <begin position="1"/>
        <end position="231"/>
    </location>
</feature>
<sequence length="464" mass="50951">MFPREREPGVYDVDAATPASITAHTPGYIDRPNKIIVGLQTDAPLKRAIMPFGGWRMVATSLDTYGYPVSPAPKTIFTKYRKTHNDGVFDVYPPAVKPARHSHLITGLPGASGRGRIIGDYRRVALYGVTALIAAKKLERAALDEQPSTEDVIRSREENAEQVRTIDGDYPAFGNDDDHVDAIAVTIVETFMAMIRRHPTYRNAVHTQSVLTITSNLVYGKKTGNIHDGRRAGAPFAPGANPMNGRDTHGMLASALSVAKLPYSEAQDGISLTNTVVSTGLGHTPAERITNLVGLIDAYTLASGYHLNINVLNRETLEDAMAHPENYPQLTIRLSAAPPVLPQPGFLEDEGRRGDADRRRAGAHPSLPGYVRGDRLRERGTNVWVRFVLVPGLTDAVDNVDAVAEIVARWPNVSRVEVLPFHQMGEDKWNRLAIPYPLHGVHPPDAVLLERVRDQFRARGLTVF</sequence>
<dbReference type="AlphaFoldDB" id="A0A4V3ITQ9"/>
<dbReference type="InterPro" id="IPR050244">
    <property type="entry name" value="Auton_GlycylRad_Cofactor"/>
</dbReference>
<dbReference type="PANTHER" id="PTHR30191:SF0">
    <property type="entry name" value="FORMATE ACETYLTRANSFERASE 1"/>
    <property type="match status" value="1"/>
</dbReference>
<evidence type="ECO:0000259" key="12">
    <source>
        <dbReference type="PROSITE" id="PS51554"/>
    </source>
</evidence>
<dbReference type="PROSITE" id="PS51554">
    <property type="entry name" value="PFL"/>
    <property type="match status" value="1"/>
</dbReference>
<accession>A0A4V3ITQ9</accession>
<evidence type="ECO:0000313" key="13">
    <source>
        <dbReference type="EMBL" id="TFD68371.1"/>
    </source>
</evidence>
<evidence type="ECO:0000256" key="9">
    <source>
        <dbReference type="PROSITE-ProRule" id="PRU00493"/>
    </source>
</evidence>
<keyword evidence="14" id="KW-1185">Reference proteome</keyword>
<comment type="subcellular location">
    <subcellularLocation>
        <location evidence="1">Cytoplasm</location>
    </subcellularLocation>
</comment>
<protein>
    <recommendedName>
        <fullName evidence="3">formate C-acetyltransferase</fullName>
        <ecNumber evidence="3">2.3.1.54</ecNumber>
    </recommendedName>
</protein>
<dbReference type="GO" id="GO:0008861">
    <property type="term" value="F:formate C-acetyltransferase activity"/>
    <property type="evidence" value="ECO:0007669"/>
    <property type="project" value="UniProtKB-EC"/>
</dbReference>
<evidence type="ECO:0000259" key="11">
    <source>
        <dbReference type="PROSITE" id="PS51149"/>
    </source>
</evidence>
<dbReference type="Proteomes" id="UP000297983">
    <property type="component" value="Unassembled WGS sequence"/>
</dbReference>
<dbReference type="InterPro" id="IPR004184">
    <property type="entry name" value="PFL_dom"/>
</dbReference>